<dbReference type="RefSeq" id="WP_149407622.1">
    <property type="nucleotide sequence ID" value="NZ_JAWLKE010000006.1"/>
</dbReference>
<evidence type="ECO:0000256" key="1">
    <source>
        <dbReference type="SAM" id="Phobius"/>
    </source>
</evidence>
<gene>
    <name evidence="3" type="ORF">R3P95_15865</name>
</gene>
<evidence type="ECO:0000313" key="3">
    <source>
        <dbReference type="EMBL" id="MDV6232028.1"/>
    </source>
</evidence>
<keyword evidence="1" id="KW-1133">Transmembrane helix</keyword>
<protein>
    <submittedName>
        <fullName evidence="3">Uncharacterized protein</fullName>
    </submittedName>
</protein>
<proteinExistence type="predicted"/>
<sequence length="214" mass="22680">MDRPSGKALVAVLAAVGASIGAAAAVVWHVAVADAQELGVTHARPSWFPVTLYLVAAGVAIGLVAASFLVDSGLRIVQDRQYSRVHLFVLLIVVGAALGAGSALAWTHWPPQPAEAAWDWSWEHPWSIEINSPPAADFGWTATDTYMAETYVTDAVYVPYLGDDLVTSTFTPTIGNPWLVFPIGGVAIAALAALTLSLRDFRLTVVSRSDQDAV</sequence>
<keyword evidence="2" id="KW-0732">Signal</keyword>
<feature type="chain" id="PRO_5046472111" evidence="2">
    <location>
        <begin position="25"/>
        <end position="214"/>
    </location>
</feature>
<keyword evidence="1" id="KW-0472">Membrane</keyword>
<feature type="transmembrane region" description="Helical" evidence="1">
    <location>
        <begin position="86"/>
        <end position="109"/>
    </location>
</feature>
<name>A0ABU4B0L7_9NOCA</name>
<comment type="caution">
    <text evidence="3">The sequence shown here is derived from an EMBL/GenBank/DDBJ whole genome shotgun (WGS) entry which is preliminary data.</text>
</comment>
<feature type="transmembrane region" description="Helical" evidence="1">
    <location>
        <begin position="51"/>
        <end position="74"/>
    </location>
</feature>
<dbReference type="EMBL" id="JAWLKE010000006">
    <property type="protein sequence ID" value="MDV6232028.1"/>
    <property type="molecule type" value="Genomic_DNA"/>
</dbReference>
<feature type="transmembrane region" description="Helical" evidence="1">
    <location>
        <begin position="178"/>
        <end position="198"/>
    </location>
</feature>
<feature type="signal peptide" evidence="2">
    <location>
        <begin position="1"/>
        <end position="24"/>
    </location>
</feature>
<keyword evidence="1" id="KW-0812">Transmembrane</keyword>
<dbReference type="Proteomes" id="UP001185899">
    <property type="component" value="Unassembled WGS sequence"/>
</dbReference>
<evidence type="ECO:0000256" key="2">
    <source>
        <dbReference type="SAM" id="SignalP"/>
    </source>
</evidence>
<keyword evidence="4" id="KW-1185">Reference proteome</keyword>
<accession>A0ABU4B0L7</accession>
<reference evidence="3 4" key="1">
    <citation type="submission" date="2023-10" db="EMBL/GenBank/DDBJ databases">
        <title>Development of a sustainable strategy for remediation of hydrocarbon-contaminated territories based on the waste exchange concept.</title>
        <authorList>
            <person name="Krivoruchko A."/>
        </authorList>
    </citation>
    <scope>NUCLEOTIDE SEQUENCE [LARGE SCALE GENOMIC DNA]</scope>
    <source>
        <strain evidence="3 4">IEGM 1322</strain>
    </source>
</reference>
<organism evidence="3 4">
    <name type="scientific">Rhodococcus cercidiphylli</name>
    <dbReference type="NCBI Taxonomy" id="489916"/>
    <lineage>
        <taxon>Bacteria</taxon>
        <taxon>Bacillati</taxon>
        <taxon>Actinomycetota</taxon>
        <taxon>Actinomycetes</taxon>
        <taxon>Mycobacteriales</taxon>
        <taxon>Nocardiaceae</taxon>
        <taxon>Rhodococcus</taxon>
    </lineage>
</organism>
<evidence type="ECO:0000313" key="4">
    <source>
        <dbReference type="Proteomes" id="UP001185899"/>
    </source>
</evidence>